<dbReference type="EMBL" id="CCEJ010000001">
    <property type="protein sequence ID" value="CDR33015.1"/>
    <property type="molecule type" value="Genomic_DNA"/>
</dbReference>
<dbReference type="InterPro" id="IPR029062">
    <property type="entry name" value="Class_I_gatase-like"/>
</dbReference>
<dbReference type="PRINTS" id="PR00099">
    <property type="entry name" value="CPSGATASE"/>
</dbReference>
<dbReference type="eggNOG" id="COG0512">
    <property type="taxonomic scope" value="Bacteria"/>
</dbReference>
<dbReference type="PANTHER" id="PTHR43418">
    <property type="entry name" value="MULTIFUNCTIONAL TRYPTOPHAN BIOSYNTHESIS PROTEIN-RELATED"/>
    <property type="match status" value="1"/>
</dbReference>
<dbReference type="EC" id="2.6.1.85" evidence="3"/>
<evidence type="ECO:0000256" key="1">
    <source>
        <dbReference type="ARBA" id="ARBA00022962"/>
    </source>
</evidence>
<dbReference type="NCBIfam" id="TIGR00566">
    <property type="entry name" value="trpG_papA"/>
    <property type="match status" value="1"/>
</dbReference>
<dbReference type="GO" id="GO:0046820">
    <property type="term" value="F:4-amino-4-deoxychorismate synthase activity"/>
    <property type="evidence" value="ECO:0007669"/>
    <property type="project" value="UniProtKB-EC"/>
</dbReference>
<accession>A0A090CZT8</accession>
<keyword evidence="1" id="KW-0315">Glutamine amidotransferase</keyword>
<evidence type="ECO:0000313" key="4">
    <source>
        <dbReference type="Proteomes" id="UP000031552"/>
    </source>
</evidence>
<dbReference type="CDD" id="cd01743">
    <property type="entry name" value="GATase1_Anthranilate_Synthase"/>
    <property type="match status" value="1"/>
</dbReference>
<dbReference type="GO" id="GO:0004049">
    <property type="term" value="F:anthranilate synthase activity"/>
    <property type="evidence" value="ECO:0007669"/>
    <property type="project" value="TreeGrafter"/>
</dbReference>
<dbReference type="RefSeq" id="WP_041016516.1">
    <property type="nucleotide sequence ID" value="NZ_CCEJ010000001.1"/>
</dbReference>
<name>A0A090CZT8_9BACT</name>
<keyword evidence="3" id="KW-0808">Transferase</keyword>
<evidence type="ECO:0000313" key="3">
    <source>
        <dbReference type="EMBL" id="CDR33015.1"/>
    </source>
</evidence>
<dbReference type="GO" id="GO:0005829">
    <property type="term" value="C:cytosol"/>
    <property type="evidence" value="ECO:0007669"/>
    <property type="project" value="TreeGrafter"/>
</dbReference>
<comment type="caution">
    <text evidence="3">The sequence shown here is derived from an EMBL/GenBank/DDBJ whole genome shotgun (WGS) entry which is preliminary data.</text>
</comment>
<evidence type="ECO:0000259" key="2">
    <source>
        <dbReference type="Pfam" id="PF00117"/>
    </source>
</evidence>
<gene>
    <name evidence="3" type="primary">pabA</name>
    <name evidence="3" type="ORF">CSEC_0176</name>
</gene>
<keyword evidence="3" id="KW-0032">Aminotransferase</keyword>
<dbReference type="InterPro" id="IPR017926">
    <property type="entry name" value="GATASE"/>
</dbReference>
<dbReference type="SUPFAM" id="SSF52317">
    <property type="entry name" value="Class I glutamine amidotransferase-like"/>
    <property type="match status" value="1"/>
</dbReference>
<dbReference type="GO" id="GO:0000162">
    <property type="term" value="P:L-tryptophan biosynthetic process"/>
    <property type="evidence" value="ECO:0007669"/>
    <property type="project" value="TreeGrafter"/>
</dbReference>
<dbReference type="InterPro" id="IPR006221">
    <property type="entry name" value="TrpG/PapA_dom"/>
</dbReference>
<proteinExistence type="predicted"/>
<dbReference type="Proteomes" id="UP000031552">
    <property type="component" value="Unassembled WGS sequence"/>
</dbReference>
<reference evidence="3" key="1">
    <citation type="submission" date="2013-12" db="EMBL/GenBank/DDBJ databases">
        <authorList>
            <person name="Linke B."/>
        </authorList>
    </citation>
    <scope>NUCLEOTIDE SEQUENCE [LARGE SCALE GENOMIC DNA]</scope>
    <source>
        <strain evidence="3">CRIB-18</strain>
    </source>
</reference>
<dbReference type="PRINTS" id="PR00096">
    <property type="entry name" value="GATASE"/>
</dbReference>
<protein>
    <submittedName>
        <fullName evidence="3">Para-aminobenzoate synthase component II</fullName>
        <ecNumber evidence="3">2.6.1.85</ecNumber>
    </submittedName>
</protein>
<dbReference type="Pfam" id="PF00117">
    <property type="entry name" value="GATase"/>
    <property type="match status" value="1"/>
</dbReference>
<reference evidence="3" key="2">
    <citation type="submission" date="2014-09" db="EMBL/GenBank/DDBJ databases">
        <title>Criblamydia sequanensis harbors a mega-plasmid encoding arsenite resistance.</title>
        <authorList>
            <person name="Bertelli C."/>
            <person name="Goesmann A."/>
            <person name="Greub G."/>
        </authorList>
    </citation>
    <scope>NUCLEOTIDE SEQUENCE [LARGE SCALE GENOMIC DNA]</scope>
    <source>
        <strain evidence="3">CRIB-18</strain>
    </source>
</reference>
<dbReference type="PRINTS" id="PR00097">
    <property type="entry name" value="ANTSNTHASEII"/>
</dbReference>
<dbReference type="InterPro" id="IPR050472">
    <property type="entry name" value="Anth_synth/Amidotransfase"/>
</dbReference>
<dbReference type="FunFam" id="3.40.50.880:FF:000003">
    <property type="entry name" value="Anthranilate synthase component II"/>
    <property type="match status" value="1"/>
</dbReference>
<sequence>MVDNLDSFTFNLIHYFEILGCEVQMVKAHTAKVSDCLNASPSWVVFSPGPGHPKDASFMLEVMQAFLGKVPLFGVCLGMQALNLLFGGKVVRARAPMHGKFSKIFHEGKGIFKNLPNGFKAIRYHSLMVDKTTIPNSLEITAWTEDGVIMGLRAKDYDFEGVQFHPESILTEQSFPLLSNFLRLKK</sequence>
<feature type="domain" description="Glutamine amidotransferase" evidence="2">
    <location>
        <begin position="1"/>
        <end position="182"/>
    </location>
</feature>
<dbReference type="STRING" id="1437425.CSEC_0176"/>
<dbReference type="OrthoDB" id="9804328at2"/>
<dbReference type="AlphaFoldDB" id="A0A090CZT8"/>
<dbReference type="PANTHER" id="PTHR43418:SF4">
    <property type="entry name" value="MULTIFUNCTIONAL TRYPTOPHAN BIOSYNTHESIS PROTEIN"/>
    <property type="match status" value="1"/>
</dbReference>
<dbReference type="PROSITE" id="PS51273">
    <property type="entry name" value="GATASE_TYPE_1"/>
    <property type="match status" value="1"/>
</dbReference>
<dbReference type="Gene3D" id="3.40.50.880">
    <property type="match status" value="1"/>
</dbReference>
<keyword evidence="4" id="KW-1185">Reference proteome</keyword>
<organism evidence="3 4">
    <name type="scientific">Candidatus Criblamydia sequanensis CRIB-18</name>
    <dbReference type="NCBI Taxonomy" id="1437425"/>
    <lineage>
        <taxon>Bacteria</taxon>
        <taxon>Pseudomonadati</taxon>
        <taxon>Chlamydiota</taxon>
        <taxon>Chlamydiia</taxon>
        <taxon>Parachlamydiales</taxon>
        <taxon>Candidatus Criblamydiaceae</taxon>
        <taxon>Candidatus Criblamydia</taxon>
    </lineage>
</organism>